<keyword evidence="9" id="KW-1185">Reference proteome</keyword>
<gene>
    <name evidence="8" type="ORF">BJ878DRAFT_251886</name>
</gene>
<evidence type="ECO:0000256" key="3">
    <source>
        <dbReference type="ARBA" id="ARBA00022692"/>
    </source>
</evidence>
<protein>
    <recommendedName>
        <fullName evidence="6">Protein PNS1</fullName>
    </recommendedName>
</protein>
<dbReference type="InterPro" id="IPR007603">
    <property type="entry name" value="Choline_transptr-like"/>
</dbReference>
<feature type="transmembrane region" description="Helical" evidence="6">
    <location>
        <begin position="538"/>
        <end position="559"/>
    </location>
</feature>
<proteinExistence type="inferred from homology"/>
<feature type="transmembrane region" description="Helical" evidence="6">
    <location>
        <begin position="359"/>
        <end position="377"/>
    </location>
</feature>
<evidence type="ECO:0000313" key="9">
    <source>
        <dbReference type="Proteomes" id="UP000887226"/>
    </source>
</evidence>
<feature type="transmembrane region" description="Helical" evidence="6">
    <location>
        <begin position="397"/>
        <end position="416"/>
    </location>
</feature>
<reference evidence="8" key="1">
    <citation type="journal article" date="2021" name="IMA Fungus">
        <title>Genomic characterization of three marine fungi, including Emericellopsis atlantica sp. nov. with signatures of a generalist lifestyle and marine biomass degradation.</title>
        <authorList>
            <person name="Hagestad O.C."/>
            <person name="Hou L."/>
            <person name="Andersen J.H."/>
            <person name="Hansen E.H."/>
            <person name="Altermark B."/>
            <person name="Li C."/>
            <person name="Kuhnert E."/>
            <person name="Cox R.J."/>
            <person name="Crous P.W."/>
            <person name="Spatafora J.W."/>
            <person name="Lail K."/>
            <person name="Amirebrahimi M."/>
            <person name="Lipzen A."/>
            <person name="Pangilinan J."/>
            <person name="Andreopoulos W."/>
            <person name="Hayes R.D."/>
            <person name="Ng V."/>
            <person name="Grigoriev I.V."/>
            <person name="Jackson S.A."/>
            <person name="Sutton T.D.S."/>
            <person name="Dobson A.D.W."/>
            <person name="Rama T."/>
        </authorList>
    </citation>
    <scope>NUCLEOTIDE SEQUENCE</scope>
    <source>
        <strain evidence="8">TRa3180A</strain>
    </source>
</reference>
<dbReference type="OrthoDB" id="420519at2759"/>
<feature type="compositionally biased region" description="Basic and acidic residues" evidence="7">
    <location>
        <begin position="136"/>
        <end position="149"/>
    </location>
</feature>
<evidence type="ECO:0000256" key="7">
    <source>
        <dbReference type="SAM" id="MobiDB-lite"/>
    </source>
</evidence>
<comment type="subcellular location">
    <subcellularLocation>
        <location evidence="6">Cell membrane</location>
        <topology evidence="6">Multi-pass membrane protein</topology>
    </subcellularLocation>
    <subcellularLocation>
        <location evidence="1">Membrane</location>
        <topology evidence="1">Multi-pass membrane protein</topology>
    </subcellularLocation>
</comment>
<keyword evidence="4 6" id="KW-1133">Transmembrane helix</keyword>
<feature type="transmembrane region" description="Helical" evidence="6">
    <location>
        <begin position="690"/>
        <end position="710"/>
    </location>
</feature>
<evidence type="ECO:0000256" key="6">
    <source>
        <dbReference type="RuleBase" id="RU368066"/>
    </source>
</evidence>
<dbReference type="PANTHER" id="PTHR12385">
    <property type="entry name" value="CHOLINE TRANSPORTER-LIKE (SLC FAMILY 44)"/>
    <property type="match status" value="1"/>
</dbReference>
<evidence type="ECO:0000256" key="5">
    <source>
        <dbReference type="ARBA" id="ARBA00023136"/>
    </source>
</evidence>
<feature type="transmembrane region" description="Helical" evidence="6">
    <location>
        <begin position="571"/>
        <end position="590"/>
    </location>
</feature>
<dbReference type="GO" id="GO:0005886">
    <property type="term" value="C:plasma membrane"/>
    <property type="evidence" value="ECO:0007669"/>
    <property type="project" value="UniProtKB-SubCell"/>
</dbReference>
<feature type="transmembrane region" description="Helical" evidence="6">
    <location>
        <begin position="481"/>
        <end position="500"/>
    </location>
</feature>
<dbReference type="AlphaFoldDB" id="A0A9P7YX80"/>
<name>A0A9P7YX80_9HELO</name>
<evidence type="ECO:0000256" key="2">
    <source>
        <dbReference type="ARBA" id="ARBA00007168"/>
    </source>
</evidence>
<feature type="transmembrane region" description="Helical" evidence="6">
    <location>
        <begin position="331"/>
        <end position="352"/>
    </location>
</feature>
<feature type="region of interest" description="Disordered" evidence="7">
    <location>
        <begin position="14"/>
        <end position="228"/>
    </location>
</feature>
<sequence>MFSEYASRFLAQSQSRFSTLAQPDGEGPSQSPNDRFRRSNQFERDISHGYPRRRGNPYAPTTSHLSNFPFTSRAAPNAPLFHSAALNEFGEEDDEEEQERERADFFALQRSRRVFAPSRMEESEETDHEGSNASIEHNEDSKVLEDRGRGRGIKSSWNGDGRTIRGRGHAPETVEETEQDTETPPASEVSSKGKGRMVDVGLESTTEDDDPPDDLAHEGFESSPPAFQKFHSIPKTGAIRLPTGSKKADLEAALGSDPVNRYSLPPSSVDTVPATIAVTVGEAPSHDVFWSSLYLICLGALLATFFLVFLHTSTPDGNLGDTIYTTLRASFHLFAVDTVVSIIVSLVWLALLRSFVKPLVYLIVLAVPVILFSFSLYPMISSYKGSSGGVSLQDKAMRWLSFIPGIFAVLWLYTIFKGRYSLTKAIGILEFASRILAANPGLLGLGFSTLGTVVAWTWLWLGMFTRVFLGGELSKSLTKFIIDATSWWLGAYFVLLYIWTLSVISGVQRSTTAATVSQWYFHRNAIPSPTSVEVVKAAFIHAITTLLGTICFSTLLALIIRLPLLVLPRRLVGLIAIFAYSLIPTPIAALTNPLTLTYAAIHSQPLHPSARGLSEMRFLTPQAPTTTLTPRSFSSRAHQTTPLLPYRLAKLLLHATRFIMAMALGFGGWVATARKMKMTIPDGVGIRGSAYAYVVGLVASFIGWGVLGAMEGVLSGIVDASVVCWGSERNMAGGGAYCLEAKYLFGEGRDGP</sequence>
<dbReference type="Pfam" id="PF04515">
    <property type="entry name" value="Choline_transpo"/>
    <property type="match status" value="1"/>
</dbReference>
<organism evidence="8 9">
    <name type="scientific">Calycina marina</name>
    <dbReference type="NCBI Taxonomy" id="1763456"/>
    <lineage>
        <taxon>Eukaryota</taxon>
        <taxon>Fungi</taxon>
        <taxon>Dikarya</taxon>
        <taxon>Ascomycota</taxon>
        <taxon>Pezizomycotina</taxon>
        <taxon>Leotiomycetes</taxon>
        <taxon>Helotiales</taxon>
        <taxon>Pezizellaceae</taxon>
        <taxon>Calycina</taxon>
    </lineage>
</organism>
<keyword evidence="5 6" id="KW-0472">Membrane</keyword>
<feature type="transmembrane region" description="Helical" evidence="6">
    <location>
        <begin position="651"/>
        <end position="670"/>
    </location>
</feature>
<accession>A0A9P7YX80</accession>
<evidence type="ECO:0000313" key="8">
    <source>
        <dbReference type="EMBL" id="KAG9241037.1"/>
    </source>
</evidence>
<feature type="compositionally biased region" description="Basic and acidic residues" evidence="7">
    <location>
        <begin position="34"/>
        <end position="47"/>
    </location>
</feature>
<dbReference type="GO" id="GO:0022857">
    <property type="term" value="F:transmembrane transporter activity"/>
    <property type="evidence" value="ECO:0007669"/>
    <property type="project" value="UniProtKB-UniRule"/>
</dbReference>
<feature type="transmembrane region" description="Helical" evidence="6">
    <location>
        <begin position="293"/>
        <end position="311"/>
    </location>
</feature>
<evidence type="ECO:0000256" key="1">
    <source>
        <dbReference type="ARBA" id="ARBA00004141"/>
    </source>
</evidence>
<evidence type="ECO:0000256" key="4">
    <source>
        <dbReference type="ARBA" id="ARBA00022989"/>
    </source>
</evidence>
<keyword evidence="3 6" id="KW-0812">Transmembrane</keyword>
<comment type="caution">
    <text evidence="8">The sequence shown here is derived from an EMBL/GenBank/DDBJ whole genome shotgun (WGS) entry which is preliminary data.</text>
</comment>
<comment type="similarity">
    <text evidence="2 6">Belongs to the CTL (choline transporter-like) family.</text>
</comment>
<dbReference type="PANTHER" id="PTHR12385:SF88">
    <property type="entry name" value="CHOLINE TRANSPORTER-LIKE PROTEIN CTL1"/>
    <property type="match status" value="1"/>
</dbReference>
<comment type="function">
    <text evidence="6">Probably involved in transport through the plasma membrane.</text>
</comment>
<feature type="transmembrane region" description="Helical" evidence="6">
    <location>
        <begin position="453"/>
        <end position="469"/>
    </location>
</feature>
<dbReference type="EMBL" id="MU254283">
    <property type="protein sequence ID" value="KAG9241037.1"/>
    <property type="molecule type" value="Genomic_DNA"/>
</dbReference>
<feature type="compositionally biased region" description="Acidic residues" evidence="7">
    <location>
        <begin position="89"/>
        <end position="98"/>
    </location>
</feature>
<dbReference type="Proteomes" id="UP000887226">
    <property type="component" value="Unassembled WGS sequence"/>
</dbReference>
<feature type="compositionally biased region" description="Polar residues" evidence="7">
    <location>
        <begin position="59"/>
        <end position="70"/>
    </location>
</feature>